<proteinExistence type="predicted"/>
<gene>
    <name evidence="2" type="ORF">H1Q58_11640</name>
</gene>
<dbReference type="KEGG" id="pdec:H1Q58_11640"/>
<dbReference type="NCBIfam" id="TIGR02937">
    <property type="entry name" value="sigma70-ECF"/>
    <property type="match status" value="1"/>
</dbReference>
<dbReference type="EMBL" id="CP059540">
    <property type="protein sequence ID" value="QMT16622.1"/>
    <property type="molecule type" value="Genomic_DNA"/>
</dbReference>
<dbReference type="Proteomes" id="UP000514716">
    <property type="component" value="Chromosome"/>
</dbReference>
<keyword evidence="3" id="KW-1185">Reference proteome</keyword>
<name>A0A7D7RVB8_PLAMR</name>
<dbReference type="InterPro" id="IPR036388">
    <property type="entry name" value="WH-like_DNA-bd_sf"/>
</dbReference>
<sequence>MEEFTEVAEQYAPMISSIIRKLNIYADYDAFRQLGFIALWQAWEKHDPEIGHFAPFAYRSINGAMKDELTRRQKGGKKVKNSELFLEEEEAVEWSAETLPEWLDAVSLSPKERRLLQEMYIDGYSLAELQKYYGVTLSGMKKRRERILSKVRAAILHPYKDCQK</sequence>
<dbReference type="Gene3D" id="1.10.10.10">
    <property type="entry name" value="Winged helix-like DNA-binding domain superfamily/Winged helix DNA-binding domain"/>
    <property type="match status" value="1"/>
</dbReference>
<dbReference type="SUPFAM" id="SSF88659">
    <property type="entry name" value="Sigma3 and sigma4 domains of RNA polymerase sigma factors"/>
    <property type="match status" value="1"/>
</dbReference>
<reference evidence="2 3" key="1">
    <citation type="submission" date="2020-07" db="EMBL/GenBank/DDBJ databases">
        <title>Screening of a cold-adapted Planococcus bacterium producing protease in traditional shrimp paste and protease identification by genome sequencing.</title>
        <authorList>
            <person name="Gao R."/>
            <person name="Leng W."/>
            <person name="Chu Q."/>
            <person name="Wu X."/>
            <person name="Liu H."/>
            <person name="Li X."/>
        </authorList>
    </citation>
    <scope>NUCLEOTIDE SEQUENCE [LARGE SCALE GENOMIC DNA]</scope>
    <source>
        <strain evidence="2 3">XJ11</strain>
    </source>
</reference>
<dbReference type="SUPFAM" id="SSF88946">
    <property type="entry name" value="Sigma2 domain of RNA polymerase sigma factors"/>
    <property type="match status" value="1"/>
</dbReference>
<dbReference type="InterPro" id="IPR013325">
    <property type="entry name" value="RNA_pol_sigma_r2"/>
</dbReference>
<dbReference type="Pfam" id="PF04542">
    <property type="entry name" value="Sigma70_r2"/>
    <property type="match status" value="1"/>
</dbReference>
<dbReference type="GO" id="GO:0006352">
    <property type="term" value="P:DNA-templated transcription initiation"/>
    <property type="evidence" value="ECO:0007669"/>
    <property type="project" value="InterPro"/>
</dbReference>
<accession>A0A7D7RVB8</accession>
<organism evidence="2 3">
    <name type="scientific">Planococcus maritimus</name>
    <dbReference type="NCBI Taxonomy" id="192421"/>
    <lineage>
        <taxon>Bacteria</taxon>
        <taxon>Bacillati</taxon>
        <taxon>Bacillota</taxon>
        <taxon>Bacilli</taxon>
        <taxon>Bacillales</taxon>
        <taxon>Caryophanaceae</taxon>
        <taxon>Planococcus</taxon>
    </lineage>
</organism>
<dbReference type="GO" id="GO:0003700">
    <property type="term" value="F:DNA-binding transcription factor activity"/>
    <property type="evidence" value="ECO:0007669"/>
    <property type="project" value="InterPro"/>
</dbReference>
<dbReference type="InterPro" id="IPR013324">
    <property type="entry name" value="RNA_pol_sigma_r3/r4-like"/>
</dbReference>
<evidence type="ECO:0000259" key="1">
    <source>
        <dbReference type="Pfam" id="PF04542"/>
    </source>
</evidence>
<dbReference type="InterPro" id="IPR007627">
    <property type="entry name" value="RNA_pol_sigma70_r2"/>
</dbReference>
<feature type="domain" description="RNA polymerase sigma-70 region 2" evidence="1">
    <location>
        <begin position="9"/>
        <end position="74"/>
    </location>
</feature>
<dbReference type="RefSeq" id="WP_182091578.1">
    <property type="nucleotide sequence ID" value="NZ_CP059540.1"/>
</dbReference>
<dbReference type="InterPro" id="IPR014284">
    <property type="entry name" value="RNA_pol_sigma-70_dom"/>
</dbReference>
<evidence type="ECO:0000313" key="2">
    <source>
        <dbReference type="EMBL" id="QMT16622.1"/>
    </source>
</evidence>
<dbReference type="AlphaFoldDB" id="A0A7D7RVB8"/>
<dbReference type="Gene3D" id="1.10.1740.10">
    <property type="match status" value="1"/>
</dbReference>
<evidence type="ECO:0000313" key="3">
    <source>
        <dbReference type="Proteomes" id="UP000514716"/>
    </source>
</evidence>
<protein>
    <submittedName>
        <fullName evidence="2">Sigma-70 family RNA polymerase sigma factor</fullName>
    </submittedName>
</protein>